<dbReference type="HOGENOM" id="CLU_090336_4_6_11"/>
<dbReference type="GO" id="GO:0004674">
    <property type="term" value="F:protein serine/threonine kinase activity"/>
    <property type="evidence" value="ECO:0007669"/>
    <property type="project" value="UniProtKB-KW"/>
</dbReference>
<keyword evidence="1" id="KW-0418">Kinase</keyword>
<evidence type="ECO:0000259" key="2">
    <source>
        <dbReference type="Pfam" id="PF13581"/>
    </source>
</evidence>
<dbReference type="AlphaFoldDB" id="A0A066YX93"/>
<dbReference type="PANTHER" id="PTHR35526">
    <property type="entry name" value="ANTI-SIGMA-F FACTOR RSBW-RELATED"/>
    <property type="match status" value="1"/>
</dbReference>
<gene>
    <name evidence="3" type="ORF">KCH_23740</name>
</gene>
<dbReference type="Pfam" id="PF13581">
    <property type="entry name" value="HATPase_c_2"/>
    <property type="match status" value="1"/>
</dbReference>
<organism evidence="3 4">
    <name type="scientific">Kitasatospora cheerisanensis KCTC 2395</name>
    <dbReference type="NCBI Taxonomy" id="1348663"/>
    <lineage>
        <taxon>Bacteria</taxon>
        <taxon>Bacillati</taxon>
        <taxon>Actinomycetota</taxon>
        <taxon>Actinomycetes</taxon>
        <taxon>Kitasatosporales</taxon>
        <taxon>Streptomycetaceae</taxon>
        <taxon>Kitasatospora</taxon>
    </lineage>
</organism>
<sequence>MDDAELVVAELASNAVIHGCNGADGQFDVFLAARPDGLEVAVGDPSSQLPTRVETAEDDVHGRGLILVHALSAQWKALVGPGGGKRIWALIAAESLPGVQPSTQVGPGIEVISC</sequence>
<dbReference type="eggNOG" id="COG2172">
    <property type="taxonomic scope" value="Bacteria"/>
</dbReference>
<dbReference type="InterPro" id="IPR003594">
    <property type="entry name" value="HATPase_dom"/>
</dbReference>
<dbReference type="PANTHER" id="PTHR35526:SF3">
    <property type="entry name" value="ANTI-SIGMA-F FACTOR RSBW"/>
    <property type="match status" value="1"/>
</dbReference>
<dbReference type="InterPro" id="IPR036890">
    <property type="entry name" value="HATPase_C_sf"/>
</dbReference>
<feature type="domain" description="Histidine kinase/HSP90-like ATPase" evidence="2">
    <location>
        <begin position="2"/>
        <end position="75"/>
    </location>
</feature>
<keyword evidence="1" id="KW-0723">Serine/threonine-protein kinase</keyword>
<accession>A0A066YX93</accession>
<comment type="caution">
    <text evidence="3">The sequence shown here is derived from an EMBL/GenBank/DDBJ whole genome shotgun (WGS) entry which is preliminary data.</text>
</comment>
<dbReference type="SUPFAM" id="SSF55874">
    <property type="entry name" value="ATPase domain of HSP90 chaperone/DNA topoisomerase II/histidine kinase"/>
    <property type="match status" value="1"/>
</dbReference>
<reference evidence="3 4" key="1">
    <citation type="submission" date="2014-05" db="EMBL/GenBank/DDBJ databases">
        <title>Draft Genome Sequence of Kitasatospora cheerisanensis KCTC 2395.</title>
        <authorList>
            <person name="Nam D.H."/>
        </authorList>
    </citation>
    <scope>NUCLEOTIDE SEQUENCE [LARGE SCALE GENOMIC DNA]</scope>
    <source>
        <strain evidence="3 4">KCTC 2395</strain>
    </source>
</reference>
<dbReference type="EMBL" id="JNBY01000076">
    <property type="protein sequence ID" value="KDN85867.1"/>
    <property type="molecule type" value="Genomic_DNA"/>
</dbReference>
<evidence type="ECO:0000313" key="3">
    <source>
        <dbReference type="EMBL" id="KDN85867.1"/>
    </source>
</evidence>
<name>A0A066YX93_9ACTN</name>
<dbReference type="InterPro" id="IPR050267">
    <property type="entry name" value="Anti-sigma-factor_SerPK"/>
</dbReference>
<proteinExistence type="predicted"/>
<dbReference type="CDD" id="cd16936">
    <property type="entry name" value="HATPase_RsbW-like"/>
    <property type="match status" value="1"/>
</dbReference>
<protein>
    <recommendedName>
        <fullName evidence="2">Histidine kinase/HSP90-like ATPase domain-containing protein</fullName>
    </recommendedName>
</protein>
<dbReference type="Gene3D" id="3.30.565.10">
    <property type="entry name" value="Histidine kinase-like ATPase, C-terminal domain"/>
    <property type="match status" value="1"/>
</dbReference>
<evidence type="ECO:0000313" key="4">
    <source>
        <dbReference type="Proteomes" id="UP000027178"/>
    </source>
</evidence>
<keyword evidence="1" id="KW-0808">Transferase</keyword>
<evidence type="ECO:0000256" key="1">
    <source>
        <dbReference type="ARBA" id="ARBA00022527"/>
    </source>
</evidence>
<dbReference type="Proteomes" id="UP000027178">
    <property type="component" value="Unassembled WGS sequence"/>
</dbReference>
<keyword evidence="4" id="KW-1185">Reference proteome</keyword>